<accession>A0A2S6MXS0</accession>
<gene>
    <name evidence="1" type="ORF">CCS01_28020</name>
</gene>
<dbReference type="Proteomes" id="UP000239724">
    <property type="component" value="Unassembled WGS sequence"/>
</dbReference>
<proteinExistence type="predicted"/>
<name>A0A2S6MXS0_RHOGL</name>
<dbReference type="InterPro" id="IPR027417">
    <property type="entry name" value="P-loop_NTPase"/>
</dbReference>
<reference evidence="1 2" key="1">
    <citation type="journal article" date="2018" name="Arch. Microbiol.">
        <title>New insights into the metabolic potential of the phototrophic purple bacterium Rhodopila globiformis DSM 161(T) from its draft genome sequence and evidence for a vanadium-dependent nitrogenase.</title>
        <authorList>
            <person name="Imhoff J.F."/>
            <person name="Rahn T."/>
            <person name="Kunzel S."/>
            <person name="Neulinger S.C."/>
        </authorList>
    </citation>
    <scope>NUCLEOTIDE SEQUENCE [LARGE SCALE GENOMIC DNA]</scope>
    <source>
        <strain evidence="1 2">DSM 161</strain>
    </source>
</reference>
<dbReference type="OrthoDB" id="9791543at2"/>
<dbReference type="AlphaFoldDB" id="A0A2S6MXS0"/>
<sequence>MKEADYEVGRVFVALNSADLTVERIAERVARGGHDIPEDVVRRRYENALRRLPEAIRLADSSIIFDNSTSSGPQLLVQIRADTIEVNCLDEADAFHCRLADAVGDALSMSIDAVFRAAKRG</sequence>
<dbReference type="PANTHER" id="PTHR39206:SF1">
    <property type="entry name" value="SLL8004 PROTEIN"/>
    <property type="match status" value="1"/>
</dbReference>
<evidence type="ECO:0000313" key="2">
    <source>
        <dbReference type="Proteomes" id="UP000239724"/>
    </source>
</evidence>
<comment type="caution">
    <text evidence="1">The sequence shown here is derived from an EMBL/GenBank/DDBJ whole genome shotgun (WGS) entry which is preliminary data.</text>
</comment>
<protein>
    <submittedName>
        <fullName evidence="1">Uncharacterized protein</fullName>
    </submittedName>
</protein>
<evidence type="ECO:0000313" key="1">
    <source>
        <dbReference type="EMBL" id="PPQ27162.1"/>
    </source>
</evidence>
<dbReference type="Gene3D" id="3.40.50.300">
    <property type="entry name" value="P-loop containing nucleotide triphosphate hydrolases"/>
    <property type="match status" value="1"/>
</dbReference>
<organism evidence="1 2">
    <name type="scientific">Rhodopila globiformis</name>
    <name type="common">Rhodopseudomonas globiformis</name>
    <dbReference type="NCBI Taxonomy" id="1071"/>
    <lineage>
        <taxon>Bacteria</taxon>
        <taxon>Pseudomonadati</taxon>
        <taxon>Pseudomonadota</taxon>
        <taxon>Alphaproteobacteria</taxon>
        <taxon>Acetobacterales</taxon>
        <taxon>Acetobacteraceae</taxon>
        <taxon>Rhodopila</taxon>
    </lineage>
</organism>
<dbReference type="RefSeq" id="WP_104522128.1">
    <property type="nucleotide sequence ID" value="NZ_NHRY01000261.1"/>
</dbReference>
<keyword evidence="2" id="KW-1185">Reference proteome</keyword>
<dbReference type="EMBL" id="NHRY01000261">
    <property type="protein sequence ID" value="PPQ27162.1"/>
    <property type="molecule type" value="Genomic_DNA"/>
</dbReference>
<dbReference type="PANTHER" id="PTHR39206">
    <property type="entry name" value="SLL8004 PROTEIN"/>
    <property type="match status" value="1"/>
</dbReference>